<feature type="domain" description="Schizont-infected cell agglutination extracellular alpha" evidence="4">
    <location>
        <begin position="329"/>
        <end position="494"/>
    </location>
</feature>
<feature type="region of interest" description="Disordered" evidence="1">
    <location>
        <begin position="662"/>
        <end position="689"/>
    </location>
</feature>
<dbReference type="Pfam" id="PF12887">
    <property type="entry name" value="SICA_alpha"/>
    <property type="match status" value="2"/>
</dbReference>
<organism evidence="5 6">
    <name type="scientific">Plasmodium coatneyi</name>
    <dbReference type="NCBI Taxonomy" id="208452"/>
    <lineage>
        <taxon>Eukaryota</taxon>
        <taxon>Sar</taxon>
        <taxon>Alveolata</taxon>
        <taxon>Apicomplexa</taxon>
        <taxon>Aconoidasida</taxon>
        <taxon>Haemosporida</taxon>
        <taxon>Plasmodiidae</taxon>
        <taxon>Plasmodium</taxon>
    </lineage>
</organism>
<evidence type="ECO:0000256" key="1">
    <source>
        <dbReference type="SAM" id="MobiDB-lite"/>
    </source>
</evidence>
<keyword evidence="2" id="KW-0812">Transmembrane</keyword>
<feature type="domain" description="Schizont-infected cell agglutination C-terminal" evidence="3">
    <location>
        <begin position="28"/>
        <end position="162"/>
    </location>
</feature>
<evidence type="ECO:0000259" key="3">
    <source>
        <dbReference type="Pfam" id="PF12879"/>
    </source>
</evidence>
<dbReference type="InterPro" id="IPR024288">
    <property type="entry name" value="SICA_C"/>
</dbReference>
<evidence type="ECO:0000259" key="4">
    <source>
        <dbReference type="Pfam" id="PF12887"/>
    </source>
</evidence>
<dbReference type="KEGG" id="pcot:PCOAH_00051310"/>
<feature type="transmembrane region" description="Helical" evidence="2">
    <location>
        <begin position="12"/>
        <end position="31"/>
    </location>
</feature>
<keyword evidence="6" id="KW-1185">Reference proteome</keyword>
<keyword evidence="2" id="KW-0472">Membrane</keyword>
<dbReference type="Proteomes" id="UP000092716">
    <property type="component" value="Chromosome 13"/>
</dbReference>
<keyword evidence="2" id="KW-1133">Transmembrane helix</keyword>
<dbReference type="OrthoDB" id="376328at2759"/>
<accession>A0A1B1E6S9</accession>
<sequence>MKDNPFLPYRPLAPAMLGISIMSYLLWKYFVMLGKTRKRYRRAHQLRGPSLEEQIVDHVDQADGPREYILVKERKPRSTPIKRKKERSRGRRMIIDIHLEVLDECEKGDLHSTKEDFFEILVLAFMGSEFMKGENVPKEQVLSSDSGFREEDFLPKEHVPSSGLEELWKRIQKWIKEFLGKMNSRENDQMGTTGCNMVYKDKTEITQWEKDMCVYILGNLWKIKEKKDGDEDRNEMNGKMREYVQCTIMNMWLFIYQNIYCEMTNVMRSAYEAMQNLNTIFDVGQRKEYIKCEYEEFTTMKVGGNNILEHIFNKTFTQGRLMGKIKEMNPGDYCDKIWKDIKNVLDDMLKNVKNDADEIKKLCDNYGEGSSNTTAKNRGKELCKILTKIIYWIDGLKEVNKGGGKYQWERRTDIKNQDDWEFTSMLRCILGKITIAKMFLTHCDMDNVAPIVIKAIEENIKKKGVEAEHEKCEEINFKGLNIGGKFLWSEMDDWIDKGTGERGRVKDIKEKGQHCRGGNLNVKGSKVVKGDRKDTYFGMLRKGRRLHRRAYQVRGPTIQEQLLAHVDQRGPREYILEKERKPRRRPRRLPGRKPVSCRMIIDIHLEVLDECQKGDLHSTKEDFFEILVQEFMGSEFMKEENVSNEQVASSYSGFKEEDFVPKEDVPLEQVPSSDSGFREGRLCSAGRCS</sequence>
<dbReference type="AlphaFoldDB" id="A0A1B1E6S9"/>
<gene>
    <name evidence="5" type="ORF">PCOAH_00051310</name>
</gene>
<dbReference type="RefSeq" id="XP_019917164.1">
    <property type="nucleotide sequence ID" value="XM_020061913.1"/>
</dbReference>
<name>A0A1B1E6S9_9APIC</name>
<protein>
    <submittedName>
        <fullName evidence="5">SICA antigen</fullName>
    </submittedName>
</protein>
<feature type="domain" description="Schizont-infected cell agglutination C-terminal" evidence="3">
    <location>
        <begin position="536"/>
        <end position="677"/>
    </location>
</feature>
<feature type="domain" description="Schizont-infected cell agglutination extracellular alpha" evidence="4">
    <location>
        <begin position="163"/>
        <end position="313"/>
    </location>
</feature>
<dbReference type="Pfam" id="PF12879">
    <property type="entry name" value="SICA_C"/>
    <property type="match status" value="2"/>
</dbReference>
<reference evidence="6" key="1">
    <citation type="submission" date="2016-06" db="EMBL/GenBank/DDBJ databases">
        <title>First high quality genome sequence of Plasmodium coatneyi using continuous long reads from single molecule, real-time sequencing.</title>
        <authorList>
            <person name="Chien J.-T."/>
            <person name="Pakala S.B."/>
            <person name="Geraldo J.A."/>
            <person name="Lapp S.A."/>
            <person name="Barnwell J.W."/>
            <person name="Kissinger J.C."/>
            <person name="Galinski M.R."/>
            <person name="Humphrey J.C."/>
        </authorList>
    </citation>
    <scope>NUCLEOTIDE SEQUENCE [LARGE SCALE GENOMIC DNA]</scope>
    <source>
        <strain evidence="6">Hackeri</strain>
    </source>
</reference>
<dbReference type="GeneID" id="30911865"/>
<evidence type="ECO:0000256" key="2">
    <source>
        <dbReference type="SAM" id="Phobius"/>
    </source>
</evidence>
<dbReference type="VEuPathDB" id="PlasmoDB:PCOAH_00051310"/>
<proteinExistence type="predicted"/>
<dbReference type="InterPro" id="IPR024290">
    <property type="entry name" value="SICA_extracell_a"/>
</dbReference>
<evidence type="ECO:0000313" key="6">
    <source>
        <dbReference type="Proteomes" id="UP000092716"/>
    </source>
</evidence>
<evidence type="ECO:0000313" key="5">
    <source>
        <dbReference type="EMBL" id="ANQ10469.1"/>
    </source>
</evidence>
<dbReference type="EMBL" id="CP016251">
    <property type="protein sequence ID" value="ANQ10469.1"/>
    <property type="molecule type" value="Genomic_DNA"/>
</dbReference>